<evidence type="ECO:0000256" key="8">
    <source>
        <dbReference type="ARBA" id="ARBA00023012"/>
    </source>
</evidence>
<keyword evidence="5" id="KW-0547">Nucleotide-binding</keyword>
<feature type="transmembrane region" description="Helical" evidence="10">
    <location>
        <begin position="97"/>
        <end position="114"/>
    </location>
</feature>
<keyword evidence="13" id="KW-1185">Reference proteome</keyword>
<dbReference type="CDD" id="cd16917">
    <property type="entry name" value="HATPase_UhpB-NarQ-NarX-like"/>
    <property type="match status" value="1"/>
</dbReference>
<dbReference type="GO" id="GO:0005524">
    <property type="term" value="F:ATP binding"/>
    <property type="evidence" value="ECO:0007669"/>
    <property type="project" value="UniProtKB-KW"/>
</dbReference>
<feature type="transmembrane region" description="Helical" evidence="10">
    <location>
        <begin position="434"/>
        <end position="457"/>
    </location>
</feature>
<accession>A0A1M5DQV9</accession>
<evidence type="ECO:0000256" key="1">
    <source>
        <dbReference type="ARBA" id="ARBA00000085"/>
    </source>
</evidence>
<evidence type="ECO:0000259" key="11">
    <source>
        <dbReference type="Pfam" id="PF07730"/>
    </source>
</evidence>
<keyword evidence="6 12" id="KW-0418">Kinase</keyword>
<dbReference type="EMBL" id="FQVN01000004">
    <property type="protein sequence ID" value="SHF69363.1"/>
    <property type="molecule type" value="Genomic_DNA"/>
</dbReference>
<dbReference type="Gene3D" id="1.20.5.1930">
    <property type="match status" value="1"/>
</dbReference>
<keyword evidence="10" id="KW-0812">Transmembrane</keyword>
<dbReference type="InterPro" id="IPR011712">
    <property type="entry name" value="Sig_transdc_His_kin_sub3_dim/P"/>
</dbReference>
<feature type="region of interest" description="Disordered" evidence="9">
    <location>
        <begin position="1"/>
        <end position="24"/>
    </location>
</feature>
<evidence type="ECO:0000256" key="4">
    <source>
        <dbReference type="ARBA" id="ARBA00022679"/>
    </source>
</evidence>
<evidence type="ECO:0000256" key="5">
    <source>
        <dbReference type="ARBA" id="ARBA00022741"/>
    </source>
</evidence>
<evidence type="ECO:0000256" key="2">
    <source>
        <dbReference type="ARBA" id="ARBA00012438"/>
    </source>
</evidence>
<dbReference type="GO" id="GO:0016020">
    <property type="term" value="C:membrane"/>
    <property type="evidence" value="ECO:0007669"/>
    <property type="project" value="InterPro"/>
</dbReference>
<dbReference type="GO" id="GO:0046983">
    <property type="term" value="F:protein dimerization activity"/>
    <property type="evidence" value="ECO:0007669"/>
    <property type="project" value="InterPro"/>
</dbReference>
<evidence type="ECO:0000313" key="12">
    <source>
        <dbReference type="EMBL" id="SHF69363.1"/>
    </source>
</evidence>
<dbReference type="SUPFAM" id="SSF55874">
    <property type="entry name" value="ATPase domain of HSP90 chaperone/DNA topoisomerase II/histidine kinase"/>
    <property type="match status" value="1"/>
</dbReference>
<evidence type="ECO:0000256" key="10">
    <source>
        <dbReference type="SAM" id="Phobius"/>
    </source>
</evidence>
<dbReference type="InterPro" id="IPR036890">
    <property type="entry name" value="HATPase_C_sf"/>
</dbReference>
<evidence type="ECO:0000256" key="6">
    <source>
        <dbReference type="ARBA" id="ARBA00022777"/>
    </source>
</evidence>
<dbReference type="GO" id="GO:0000155">
    <property type="term" value="F:phosphorelay sensor kinase activity"/>
    <property type="evidence" value="ECO:0007669"/>
    <property type="project" value="InterPro"/>
</dbReference>
<keyword evidence="10" id="KW-0472">Membrane</keyword>
<feature type="transmembrane region" description="Helical" evidence="10">
    <location>
        <begin position="146"/>
        <end position="163"/>
    </location>
</feature>
<dbReference type="Pfam" id="PF07730">
    <property type="entry name" value="HisKA_3"/>
    <property type="match status" value="1"/>
</dbReference>
<evidence type="ECO:0000256" key="3">
    <source>
        <dbReference type="ARBA" id="ARBA00022553"/>
    </source>
</evidence>
<keyword evidence="3" id="KW-0597">Phosphoprotein</keyword>
<feature type="domain" description="Signal transduction histidine kinase subgroup 3 dimerisation and phosphoacceptor" evidence="11">
    <location>
        <begin position="199"/>
        <end position="263"/>
    </location>
</feature>
<dbReference type="PANTHER" id="PTHR24421">
    <property type="entry name" value="NITRATE/NITRITE SENSOR PROTEIN NARX-RELATED"/>
    <property type="match status" value="1"/>
</dbReference>
<protein>
    <recommendedName>
        <fullName evidence="2">histidine kinase</fullName>
        <ecNumber evidence="2">2.7.13.3</ecNumber>
    </recommendedName>
</protein>
<gene>
    <name evidence="12" type="ORF">SAMN05444320_104566</name>
</gene>
<keyword evidence="4" id="KW-0808">Transferase</keyword>
<evidence type="ECO:0000256" key="7">
    <source>
        <dbReference type="ARBA" id="ARBA00022840"/>
    </source>
</evidence>
<dbReference type="OrthoDB" id="227596at2"/>
<dbReference type="PANTHER" id="PTHR24421:SF10">
    <property type="entry name" value="NITRATE_NITRITE SENSOR PROTEIN NARQ"/>
    <property type="match status" value="1"/>
</dbReference>
<feature type="transmembrane region" description="Helical" evidence="10">
    <location>
        <begin position="28"/>
        <end position="45"/>
    </location>
</feature>
<evidence type="ECO:0000256" key="9">
    <source>
        <dbReference type="SAM" id="MobiDB-lite"/>
    </source>
</evidence>
<dbReference type="InterPro" id="IPR050482">
    <property type="entry name" value="Sensor_HK_TwoCompSys"/>
</dbReference>
<organism evidence="12 13">
    <name type="scientific">Streptoalloteichus hindustanus</name>
    <dbReference type="NCBI Taxonomy" id="2017"/>
    <lineage>
        <taxon>Bacteria</taxon>
        <taxon>Bacillati</taxon>
        <taxon>Actinomycetota</taxon>
        <taxon>Actinomycetes</taxon>
        <taxon>Pseudonocardiales</taxon>
        <taxon>Pseudonocardiaceae</taxon>
        <taxon>Streptoalloteichus</taxon>
    </lineage>
</organism>
<dbReference type="AlphaFoldDB" id="A0A1M5DQV9"/>
<feature type="transmembrane region" description="Helical" evidence="10">
    <location>
        <begin position="121"/>
        <end position="140"/>
    </location>
</feature>
<dbReference type="Proteomes" id="UP000184501">
    <property type="component" value="Unassembled WGS sequence"/>
</dbReference>
<name>A0A1M5DQV9_STRHI</name>
<dbReference type="STRING" id="2017.SAMN05444320_104566"/>
<dbReference type="EC" id="2.7.13.3" evidence="2"/>
<keyword evidence="7" id="KW-0067">ATP-binding</keyword>
<sequence>MPGLCTVPKVNPSANAPGPPGESRRHRVRDAVLWLVFVAVGVLWYRDAHDSSLWLDLVLPVTVLAVAVPVSRRAPVVALGLATLVTALGLSHPVSPATPYVLALAAMSYLLGARSADHRRALVAIAACVAFALVLCALLRVSILAWFFMTAVLPVALVLPWLVGRYRRAQRELVRGGWERAESLEARQREAEEQARLRERTRIAADMHDSLGHALSLIALRAGALQVSPALTPEDRAKARELRAAASDAVEHLRQTISVLRDGAEPDSGVPADETVEALVDRARASAVEVELRRVGEVPELAAQVDRAVYRIVQEGLTNATKHAPGAPVTVEIIHSPDAPGETTVRVVNAAPAEGPLTGLVPGNHGLVGLRERVDLVGGALRAGAHAGGFELVATLPNQPVFPSQKAGDARGRALPSESTRQLARARRRVQLRFVLAFAAPVVTGGVMAVSAVFFAYQMLTCVLRPADYEAVGVGQERAEFAAVLPAQQFRYVRQDMRSAPAPTGSACEYYRSNGNPFEEVDVYRLCFVDSRLVAKDVLSAGSPDRSPR</sequence>
<proteinExistence type="predicted"/>
<comment type="catalytic activity">
    <reaction evidence="1">
        <text>ATP + protein L-histidine = ADP + protein N-phospho-L-histidine.</text>
        <dbReference type="EC" id="2.7.13.3"/>
    </reaction>
</comment>
<keyword evidence="8" id="KW-0902">Two-component regulatory system</keyword>
<dbReference type="Gene3D" id="3.30.565.10">
    <property type="entry name" value="Histidine kinase-like ATPase, C-terminal domain"/>
    <property type="match status" value="1"/>
</dbReference>
<reference evidence="12 13" key="1">
    <citation type="submission" date="2016-11" db="EMBL/GenBank/DDBJ databases">
        <authorList>
            <person name="Jaros S."/>
            <person name="Januszkiewicz K."/>
            <person name="Wedrychowicz H."/>
        </authorList>
    </citation>
    <scope>NUCLEOTIDE SEQUENCE [LARGE SCALE GENOMIC DNA]</scope>
    <source>
        <strain evidence="12 13">DSM 44523</strain>
    </source>
</reference>
<evidence type="ECO:0000313" key="13">
    <source>
        <dbReference type="Proteomes" id="UP000184501"/>
    </source>
</evidence>
<keyword evidence="10" id="KW-1133">Transmembrane helix</keyword>